<dbReference type="FunFam" id="2.40.50.140:FF:000034">
    <property type="entry name" value="Eukaryotic translation initiation factor 5A"/>
    <property type="match status" value="1"/>
</dbReference>
<evidence type="ECO:0000259" key="9">
    <source>
        <dbReference type="SMART" id="SM01376"/>
    </source>
</evidence>
<dbReference type="InterPro" id="IPR019769">
    <property type="entry name" value="Trans_elong_IF5A_hypusine_site"/>
</dbReference>
<dbReference type="GO" id="GO:0045901">
    <property type="term" value="P:positive regulation of translational elongation"/>
    <property type="evidence" value="ECO:0007669"/>
    <property type="project" value="InterPro"/>
</dbReference>
<proteinExistence type="inferred from homology"/>
<evidence type="ECO:0000256" key="8">
    <source>
        <dbReference type="SAM" id="MobiDB-lite"/>
    </source>
</evidence>
<dbReference type="GO" id="GO:0045905">
    <property type="term" value="P:positive regulation of translational termination"/>
    <property type="evidence" value="ECO:0007669"/>
    <property type="project" value="InterPro"/>
</dbReference>
<evidence type="ECO:0000256" key="7">
    <source>
        <dbReference type="ARBA" id="ARBA00023071"/>
    </source>
</evidence>
<dbReference type="OrthoDB" id="428577at2759"/>
<feature type="domain" description="Translation initiation factor 5A C-terminal" evidence="9">
    <location>
        <begin position="89"/>
        <end position="158"/>
    </location>
</feature>
<evidence type="ECO:0000256" key="3">
    <source>
        <dbReference type="ARBA" id="ARBA00022490"/>
    </source>
</evidence>
<dbReference type="GO" id="GO:0003746">
    <property type="term" value="F:translation elongation factor activity"/>
    <property type="evidence" value="ECO:0007669"/>
    <property type="project" value="UniProtKB-KW"/>
</dbReference>
<feature type="compositionally biased region" description="Basic and acidic residues" evidence="8">
    <location>
        <begin position="266"/>
        <end position="275"/>
    </location>
</feature>
<dbReference type="InterPro" id="IPR020189">
    <property type="entry name" value="IF5A_C"/>
</dbReference>
<dbReference type="PANTHER" id="PTHR11673">
    <property type="entry name" value="TRANSLATION INITIATION FACTOR 5A FAMILY MEMBER"/>
    <property type="match status" value="1"/>
</dbReference>
<protein>
    <recommendedName>
        <fullName evidence="9">Translation initiation factor 5A C-terminal domain-containing protein</fullName>
    </recommendedName>
</protein>
<keyword evidence="3" id="KW-0963">Cytoplasm</keyword>
<name>A0A8H7ALT8_9EURO</name>
<feature type="compositionally biased region" description="Polar residues" evidence="8">
    <location>
        <begin position="12"/>
        <end position="27"/>
    </location>
</feature>
<dbReference type="GO" id="GO:0043022">
    <property type="term" value="F:ribosome binding"/>
    <property type="evidence" value="ECO:0007669"/>
    <property type="project" value="InterPro"/>
</dbReference>
<gene>
    <name evidence="10" type="ORF">GJ744_007994</name>
</gene>
<evidence type="ECO:0000313" key="10">
    <source>
        <dbReference type="EMBL" id="KAF7509431.1"/>
    </source>
</evidence>
<dbReference type="InterPro" id="IPR048538">
    <property type="entry name" value="Rrn7_cyclin_C"/>
</dbReference>
<dbReference type="EMBL" id="JAACFV010000041">
    <property type="protein sequence ID" value="KAF7509431.1"/>
    <property type="molecule type" value="Genomic_DNA"/>
</dbReference>
<evidence type="ECO:0000256" key="5">
    <source>
        <dbReference type="ARBA" id="ARBA00022884"/>
    </source>
</evidence>
<dbReference type="PROSITE" id="PS00302">
    <property type="entry name" value="IF5A_HYPUSINE"/>
    <property type="match status" value="1"/>
</dbReference>
<dbReference type="InterPro" id="IPR014722">
    <property type="entry name" value="Rib_uL2_dom2"/>
</dbReference>
<feature type="region of interest" description="Disordered" evidence="8">
    <location>
        <begin position="1"/>
        <end position="27"/>
    </location>
</feature>
<dbReference type="SUPFAM" id="SSF50249">
    <property type="entry name" value="Nucleic acid-binding proteins"/>
    <property type="match status" value="1"/>
</dbReference>
<dbReference type="AlphaFoldDB" id="A0A8H7ALT8"/>
<evidence type="ECO:0000256" key="6">
    <source>
        <dbReference type="ARBA" id="ARBA00022917"/>
    </source>
</evidence>
<dbReference type="GO" id="GO:0006452">
    <property type="term" value="P:translational frameshifting"/>
    <property type="evidence" value="ECO:0007669"/>
    <property type="project" value="UniProtKB-ARBA"/>
</dbReference>
<keyword evidence="5" id="KW-0694">RNA-binding</keyword>
<dbReference type="GO" id="GO:0003723">
    <property type="term" value="F:RNA binding"/>
    <property type="evidence" value="ECO:0007669"/>
    <property type="project" value="UniProtKB-KW"/>
</dbReference>
<dbReference type="Pfam" id="PF20644">
    <property type="entry name" value="Rrn7_cyclin_N"/>
    <property type="match status" value="1"/>
</dbReference>
<evidence type="ECO:0000256" key="1">
    <source>
        <dbReference type="ARBA" id="ARBA00004496"/>
    </source>
</evidence>
<keyword evidence="4" id="KW-0251">Elongation factor</keyword>
<dbReference type="InterPro" id="IPR012340">
    <property type="entry name" value="NA-bd_OB-fold"/>
</dbReference>
<dbReference type="InterPro" id="IPR048540">
    <property type="entry name" value="Rrn7_cyclin_N"/>
</dbReference>
<keyword evidence="7" id="KW-0385">Hypusine</keyword>
<evidence type="ECO:0000256" key="4">
    <source>
        <dbReference type="ARBA" id="ARBA00022768"/>
    </source>
</evidence>
<feature type="region of interest" description="Disordered" evidence="8">
    <location>
        <begin position="251"/>
        <end position="275"/>
    </location>
</feature>
<reference evidence="10" key="1">
    <citation type="submission" date="2020-02" db="EMBL/GenBank/DDBJ databases">
        <authorList>
            <person name="Palmer J.M."/>
        </authorList>
    </citation>
    <scope>NUCLEOTIDE SEQUENCE</scope>
    <source>
        <strain evidence="10">EPUS1.4</strain>
        <tissue evidence="10">Thallus</tissue>
    </source>
</reference>
<accession>A0A8H7ALT8</accession>
<dbReference type="Gene3D" id="2.40.50.140">
    <property type="entry name" value="Nucleic acid-binding proteins"/>
    <property type="match status" value="1"/>
</dbReference>
<dbReference type="Pfam" id="PF21485">
    <property type="entry name" value="IF5A-like_N"/>
    <property type="match status" value="1"/>
</dbReference>
<dbReference type="SMART" id="SM01376">
    <property type="entry name" value="eIF-5a"/>
    <property type="match status" value="1"/>
</dbReference>
<dbReference type="NCBIfam" id="TIGR00037">
    <property type="entry name" value="eIF_5A"/>
    <property type="match status" value="1"/>
</dbReference>
<evidence type="ECO:0000256" key="2">
    <source>
        <dbReference type="ARBA" id="ARBA00006016"/>
    </source>
</evidence>
<dbReference type="InterPro" id="IPR048670">
    <property type="entry name" value="IF5A-like_N"/>
</dbReference>
<feature type="compositionally biased region" description="Basic and acidic residues" evidence="8">
    <location>
        <begin position="1"/>
        <end position="11"/>
    </location>
</feature>
<dbReference type="SUPFAM" id="SSF50104">
    <property type="entry name" value="Translation proteins SH3-like domain"/>
    <property type="match status" value="1"/>
</dbReference>
<dbReference type="InterPro" id="IPR008991">
    <property type="entry name" value="Translation_prot_SH3-like_sf"/>
</dbReference>
<feature type="compositionally biased region" description="Basic and acidic residues" evidence="8">
    <location>
        <begin position="586"/>
        <end position="597"/>
    </location>
</feature>
<dbReference type="Pfam" id="PF20645">
    <property type="entry name" value="Rrn7_cyclin_C"/>
    <property type="match status" value="1"/>
</dbReference>
<dbReference type="FunFam" id="2.30.30.30:FF:000007">
    <property type="entry name" value="Eukaryotic translation initiation factor 5A"/>
    <property type="match status" value="1"/>
</dbReference>
<comment type="similarity">
    <text evidence="2">Belongs to the eIF-5A family.</text>
</comment>
<evidence type="ECO:0000313" key="11">
    <source>
        <dbReference type="Proteomes" id="UP000606974"/>
    </source>
</evidence>
<dbReference type="Pfam" id="PF01287">
    <property type="entry name" value="eIF-5a"/>
    <property type="match status" value="1"/>
</dbReference>
<dbReference type="GO" id="GO:0005737">
    <property type="term" value="C:cytoplasm"/>
    <property type="evidence" value="ECO:0007669"/>
    <property type="project" value="UniProtKB-SubCell"/>
</dbReference>
<keyword evidence="11" id="KW-1185">Reference proteome</keyword>
<sequence length="705" mass="80584">MADDAQHEHTFESASAGASDTTPTQCSTLRKNGHVIMGKERRPCKIVDMSTSKTGKHGHAKVHLTGIDIFTGKKYEELSPSTHNMEVPKVTRKEYPLLDISADNYLSLMDEGGNPKEDVKLEDGEVKDKITKLFIEQGKDTNVVILTAMGMQNGHDQGEGQIVGEDEADWGTQGRIVRKKVERIRDKTQKVYKGSRAYRLFIQAYQFILWKQCYSLIHEKDLPPELWTIVRDLWTLRLSKLLHRLESPDRVGSESQTLSSGEERDEDHTRRASGRTDKVIGSPKLIETIALCYMGILLLRLPVRLQELYRWAKEEHILYIRAIRRVPTDIREKLPGEYHEALDTTVMLQPQDLHGAVSDLGSLYHRAFGLSLPPLNYEILLYKYITYLALPLEIFPAVQGLAQLTRSDFRYSITKEIRRRQGSAFPEIVLMSLLVVAVKLLYPVDEAQRQPQSLHEPAIQQMDWLSWKRRRQDLAKNPPKTGLARGSEIEVRDTDVFKMSQQELDSYMNWYQKTWVKEPRAGLEDSVNKDILDMFPLHSLEPSGTLRSMQREHELEGAAIQRAHSTTHSLEFQGPITDDEVGDQEANIKRPGEEYKSYRSEEELPDIAKVFFRAAAEIACTSVKNLILAVLQAEAKMATWKRAKRRAEVTGNEFDLDAEMRGGRAASRMEMHVPQEMEATNIRSNLVQREESEEDSDVDMQMISL</sequence>
<dbReference type="Proteomes" id="UP000606974">
    <property type="component" value="Unassembled WGS sequence"/>
</dbReference>
<feature type="region of interest" description="Disordered" evidence="8">
    <location>
        <begin position="573"/>
        <end position="597"/>
    </location>
</feature>
<organism evidence="10 11">
    <name type="scientific">Endocarpon pusillum</name>
    <dbReference type="NCBI Taxonomy" id="364733"/>
    <lineage>
        <taxon>Eukaryota</taxon>
        <taxon>Fungi</taxon>
        <taxon>Dikarya</taxon>
        <taxon>Ascomycota</taxon>
        <taxon>Pezizomycotina</taxon>
        <taxon>Eurotiomycetes</taxon>
        <taxon>Chaetothyriomycetidae</taxon>
        <taxon>Verrucariales</taxon>
        <taxon>Verrucariaceae</taxon>
        <taxon>Endocarpon</taxon>
    </lineage>
</organism>
<keyword evidence="6" id="KW-0648">Protein biosynthesis</keyword>
<comment type="caution">
    <text evidence="10">The sequence shown here is derived from an EMBL/GenBank/DDBJ whole genome shotgun (WGS) entry which is preliminary data.</text>
</comment>
<comment type="subcellular location">
    <subcellularLocation>
        <location evidence="1">Cytoplasm</location>
    </subcellularLocation>
</comment>
<dbReference type="Gene3D" id="2.30.30.30">
    <property type="match status" value="1"/>
</dbReference>
<dbReference type="InterPro" id="IPR001884">
    <property type="entry name" value="IF5A-like"/>
</dbReference>